<keyword evidence="6" id="KW-0547">Nucleotide-binding</keyword>
<dbReference type="GO" id="GO:0005524">
    <property type="term" value="F:ATP binding"/>
    <property type="evidence" value="ECO:0007669"/>
    <property type="project" value="UniProtKB-KW"/>
</dbReference>
<dbReference type="SFLD" id="SFLDG01135">
    <property type="entry name" value="C1.5.6:_HAD__Beta-PGM__Phospha"/>
    <property type="match status" value="1"/>
</dbReference>
<dbReference type="InterPro" id="IPR036412">
    <property type="entry name" value="HAD-like_sf"/>
</dbReference>
<dbReference type="EMBL" id="GHES01011701">
    <property type="protein sequence ID" value="MPA42260.1"/>
    <property type="molecule type" value="Transcribed_RNA"/>
</dbReference>
<evidence type="ECO:0000256" key="1">
    <source>
        <dbReference type="ARBA" id="ARBA00005201"/>
    </source>
</evidence>
<proteinExistence type="predicted"/>
<dbReference type="GO" id="GO:0009231">
    <property type="term" value="P:riboflavin biosynthetic process"/>
    <property type="evidence" value="ECO:0007669"/>
    <property type="project" value="InterPro"/>
</dbReference>
<evidence type="ECO:0000256" key="4">
    <source>
        <dbReference type="ARBA" id="ARBA00022643"/>
    </source>
</evidence>
<dbReference type="GO" id="GO:0009398">
    <property type="term" value="P:FMN biosynthetic process"/>
    <property type="evidence" value="ECO:0007669"/>
    <property type="project" value="UniProtKB-UniPathway"/>
</dbReference>
<keyword evidence="4" id="KW-0288">FMN</keyword>
<name>A0A5B6ZDP0_DAVIN</name>
<dbReference type="Pfam" id="PF01687">
    <property type="entry name" value="Flavokinase"/>
    <property type="match status" value="1"/>
</dbReference>
<evidence type="ECO:0000256" key="5">
    <source>
        <dbReference type="ARBA" id="ARBA00022679"/>
    </source>
</evidence>
<sequence>MNDFQFEFYNADSHISAVIFDLDGTILNTEQATKGVLKEFLAKHGKVLDKEKEDMRLGMTMRESAMAIIKDYDLPLPPDRFIQEIMPMYREKWVQAKALPGANRLIMHLHKHEVPFAIASNSIRDNIDTKISHQEGWKEFFAVIIGSDQVKSGKPSPDVFLEAANKMGVDAVCCLVIEDSLVGVKAAKAAGMKVVAVPSIQRNTDQFSIADSVLQSLLEFQPELWGLPPFEDWVDNALPVEPFYLRGFYSDGLLSEFADSGTFALPDQVSGLYFGWAKVDTHEMIFKVVVSIGWDHVYYTAKRKIQLCLVDGSNEDMCDQQIQLLLVGYIRGLSTEKNICGAQGNTSSYMEILEEDQVIAATSLDLPMFAHHTCVPFFSEACFEDGSAASDENE</sequence>
<evidence type="ECO:0000256" key="6">
    <source>
        <dbReference type="ARBA" id="ARBA00022741"/>
    </source>
</evidence>
<dbReference type="PANTHER" id="PTHR18901">
    <property type="entry name" value="2-DEOXYGLUCOSE-6-PHOSPHATE PHOSPHATASE 2"/>
    <property type="match status" value="1"/>
</dbReference>
<dbReference type="PANTHER" id="PTHR18901:SF44">
    <property type="entry name" value="OS01G0757900 PROTEIN"/>
    <property type="match status" value="1"/>
</dbReference>
<accession>A0A5B6ZDP0</accession>
<comment type="pathway">
    <text evidence="1">Cofactor biosynthesis; FMN biosynthesis; FMN from riboflavin (ATP route): step 1/1.</text>
</comment>
<keyword evidence="9" id="KW-0418">Kinase</keyword>
<dbReference type="SUPFAM" id="SSF82114">
    <property type="entry name" value="Riboflavin kinase-like"/>
    <property type="match status" value="1"/>
</dbReference>
<evidence type="ECO:0000313" key="9">
    <source>
        <dbReference type="EMBL" id="MPA42260.1"/>
    </source>
</evidence>
<dbReference type="InterPro" id="IPR015865">
    <property type="entry name" value="Riboflavin_kinase_bac/euk"/>
</dbReference>
<keyword evidence="9" id="KW-0378">Hydrolase</keyword>
<keyword evidence="5 9" id="KW-0808">Transferase</keyword>
<evidence type="ECO:0000256" key="2">
    <source>
        <dbReference type="ARBA" id="ARBA00012105"/>
    </source>
</evidence>
<feature type="domain" description="Riboflavin kinase" evidence="8">
    <location>
        <begin position="269"/>
        <end position="332"/>
    </location>
</feature>
<dbReference type="Gene3D" id="2.40.30.30">
    <property type="entry name" value="Riboflavin kinase-like"/>
    <property type="match status" value="1"/>
</dbReference>
<evidence type="ECO:0000259" key="8">
    <source>
        <dbReference type="Pfam" id="PF01687"/>
    </source>
</evidence>
<dbReference type="GO" id="GO:0008531">
    <property type="term" value="F:riboflavin kinase activity"/>
    <property type="evidence" value="ECO:0007669"/>
    <property type="project" value="UniProtKB-EC"/>
</dbReference>
<gene>
    <name evidence="9" type="ORF">Din_011701</name>
</gene>
<organism evidence="9">
    <name type="scientific">Davidia involucrata</name>
    <name type="common">Dove tree</name>
    <dbReference type="NCBI Taxonomy" id="16924"/>
    <lineage>
        <taxon>Eukaryota</taxon>
        <taxon>Viridiplantae</taxon>
        <taxon>Streptophyta</taxon>
        <taxon>Embryophyta</taxon>
        <taxon>Tracheophyta</taxon>
        <taxon>Spermatophyta</taxon>
        <taxon>Magnoliopsida</taxon>
        <taxon>eudicotyledons</taxon>
        <taxon>Gunneridae</taxon>
        <taxon>Pentapetalae</taxon>
        <taxon>asterids</taxon>
        <taxon>Cornales</taxon>
        <taxon>Nyssaceae</taxon>
        <taxon>Davidia</taxon>
    </lineage>
</organism>
<dbReference type="Gene3D" id="1.10.150.240">
    <property type="entry name" value="Putative phosphatase, domain 2"/>
    <property type="match status" value="1"/>
</dbReference>
<keyword evidence="3" id="KW-0285">Flavoprotein</keyword>
<dbReference type="InterPro" id="IPR006439">
    <property type="entry name" value="HAD-SF_hydro_IA"/>
</dbReference>
<dbReference type="InterPro" id="IPR041492">
    <property type="entry name" value="HAD_2"/>
</dbReference>
<dbReference type="GO" id="GO:0043136">
    <property type="term" value="F:sn-glycerol 3-phosphatase activity"/>
    <property type="evidence" value="ECO:0007669"/>
    <property type="project" value="TreeGrafter"/>
</dbReference>
<evidence type="ECO:0000256" key="7">
    <source>
        <dbReference type="ARBA" id="ARBA00022840"/>
    </source>
</evidence>
<keyword evidence="7" id="KW-0067">ATP-binding</keyword>
<dbReference type="InterPro" id="IPR023198">
    <property type="entry name" value="PGP-like_dom2"/>
</dbReference>
<dbReference type="Pfam" id="PF13419">
    <property type="entry name" value="HAD_2"/>
    <property type="match status" value="1"/>
</dbReference>
<dbReference type="SFLD" id="SFLDS00003">
    <property type="entry name" value="Haloacid_Dehalogenase"/>
    <property type="match status" value="1"/>
</dbReference>
<dbReference type="SUPFAM" id="SSF56784">
    <property type="entry name" value="HAD-like"/>
    <property type="match status" value="1"/>
</dbReference>
<dbReference type="EC" id="2.7.1.26" evidence="2"/>
<dbReference type="FunFam" id="3.40.50.1000:FF:000119">
    <property type="entry name" value="Bifunctional riboflavin kinase/FMN phosphatase"/>
    <property type="match status" value="1"/>
</dbReference>
<evidence type="ECO:0000256" key="3">
    <source>
        <dbReference type="ARBA" id="ARBA00022630"/>
    </source>
</evidence>
<reference evidence="9" key="1">
    <citation type="submission" date="2019-08" db="EMBL/GenBank/DDBJ databases">
        <title>Reference gene set and small RNA set construction with multiple tissues from Davidia involucrata Baill.</title>
        <authorList>
            <person name="Yang H."/>
            <person name="Zhou C."/>
            <person name="Li G."/>
            <person name="Wang J."/>
            <person name="Gao P."/>
            <person name="Wang M."/>
            <person name="Wang R."/>
            <person name="Zhao Y."/>
        </authorList>
    </citation>
    <scope>NUCLEOTIDE SEQUENCE</scope>
    <source>
        <tissue evidence="9">Mixed with DoveR01_LX</tissue>
    </source>
</reference>
<dbReference type="NCBIfam" id="TIGR01509">
    <property type="entry name" value="HAD-SF-IA-v3"/>
    <property type="match status" value="1"/>
</dbReference>
<dbReference type="InterPro" id="IPR023214">
    <property type="entry name" value="HAD_sf"/>
</dbReference>
<dbReference type="GO" id="GO:0006114">
    <property type="term" value="P:glycerol biosynthetic process"/>
    <property type="evidence" value="ECO:0007669"/>
    <property type="project" value="TreeGrafter"/>
</dbReference>
<dbReference type="Gene3D" id="3.40.50.1000">
    <property type="entry name" value="HAD superfamily/HAD-like"/>
    <property type="match status" value="1"/>
</dbReference>
<dbReference type="FunFam" id="1.10.150.240:FF:000001">
    <property type="entry name" value="Haloacid dehalogenase-like hydrolase domain"/>
    <property type="match status" value="1"/>
</dbReference>
<dbReference type="SFLD" id="SFLDG01129">
    <property type="entry name" value="C1.5:_HAD__Beta-PGM__Phosphata"/>
    <property type="match status" value="1"/>
</dbReference>
<protein>
    <recommendedName>
        <fullName evidence="2">riboflavin kinase</fullName>
        <ecNumber evidence="2">2.7.1.26</ecNumber>
    </recommendedName>
</protein>
<dbReference type="PRINTS" id="PR00413">
    <property type="entry name" value="HADHALOGNASE"/>
</dbReference>
<dbReference type="InterPro" id="IPR023465">
    <property type="entry name" value="Riboflavin_kinase_dom_sf"/>
</dbReference>
<dbReference type="UniPathway" id="UPA00276">
    <property type="reaction ID" value="UER00406"/>
</dbReference>
<dbReference type="AlphaFoldDB" id="A0A5B6ZDP0"/>
<dbReference type="PROSITE" id="PS01228">
    <property type="entry name" value="COF_1"/>
    <property type="match status" value="1"/>
</dbReference>